<dbReference type="GO" id="GO:0005886">
    <property type="term" value="C:plasma membrane"/>
    <property type="evidence" value="ECO:0007669"/>
    <property type="project" value="UniProtKB-SubCell"/>
</dbReference>
<evidence type="ECO:0000256" key="1">
    <source>
        <dbReference type="ARBA" id="ARBA00004401"/>
    </source>
</evidence>
<reference evidence="3" key="2">
    <citation type="submission" date="2025-09" db="UniProtKB">
        <authorList>
            <consortium name="Ensembl"/>
        </authorList>
    </citation>
    <scope>IDENTIFICATION</scope>
</reference>
<dbReference type="PANTHER" id="PTHR45710:SF35">
    <property type="entry name" value="C-TYPE LECTIN DOMAIN FAMILY 2 MEMBER D"/>
    <property type="match status" value="1"/>
</dbReference>
<dbReference type="Ensembl" id="ENSPCET00000004674.1">
    <property type="protein sequence ID" value="ENSPCEP00000004520.1"/>
    <property type="gene ID" value="ENSPCEG00000003647.1"/>
</dbReference>
<dbReference type="InterPro" id="IPR016187">
    <property type="entry name" value="CTDL_fold"/>
</dbReference>
<protein>
    <recommendedName>
        <fullName evidence="2">C-type lectin domain-containing protein</fullName>
    </recommendedName>
</protein>
<reference evidence="3" key="1">
    <citation type="submission" date="2025-08" db="UniProtKB">
        <authorList>
            <consortium name="Ensembl"/>
        </authorList>
    </citation>
    <scope>IDENTIFICATION</scope>
</reference>
<feature type="domain" description="C-type lectin" evidence="2">
    <location>
        <begin position="76"/>
        <end position="151"/>
    </location>
</feature>
<dbReference type="AlphaFoldDB" id="A0A8C8RFH1"/>
<dbReference type="InterPro" id="IPR001304">
    <property type="entry name" value="C-type_lectin-like"/>
</dbReference>
<dbReference type="InterPro" id="IPR016186">
    <property type="entry name" value="C-type_lectin-like/link_sf"/>
</dbReference>
<organism evidence="3 4">
    <name type="scientific">Pelusios castaneus</name>
    <name type="common">West African mud turtle</name>
    <dbReference type="NCBI Taxonomy" id="367368"/>
    <lineage>
        <taxon>Eukaryota</taxon>
        <taxon>Metazoa</taxon>
        <taxon>Chordata</taxon>
        <taxon>Craniata</taxon>
        <taxon>Vertebrata</taxon>
        <taxon>Euteleostomi</taxon>
        <taxon>Archelosauria</taxon>
        <taxon>Testudinata</taxon>
        <taxon>Testudines</taxon>
        <taxon>Pleurodira</taxon>
        <taxon>Pelomedusidae</taxon>
        <taxon>Pelusios</taxon>
    </lineage>
</organism>
<proteinExistence type="predicted"/>
<dbReference type="Proteomes" id="UP000694393">
    <property type="component" value="Unplaced"/>
</dbReference>
<evidence type="ECO:0000259" key="2">
    <source>
        <dbReference type="PROSITE" id="PS50041"/>
    </source>
</evidence>
<evidence type="ECO:0000313" key="4">
    <source>
        <dbReference type="Proteomes" id="UP000694393"/>
    </source>
</evidence>
<accession>A0A8C8RFH1</accession>
<dbReference type="Gene3D" id="3.10.100.10">
    <property type="entry name" value="Mannose-Binding Protein A, subunit A"/>
    <property type="match status" value="1"/>
</dbReference>
<dbReference type="PANTHER" id="PTHR45710">
    <property type="entry name" value="C-TYPE LECTIN DOMAIN-CONTAINING PROTEIN 180"/>
    <property type="match status" value="1"/>
</dbReference>
<evidence type="ECO:0000313" key="3">
    <source>
        <dbReference type="Ensembl" id="ENSPCEP00000004520.1"/>
    </source>
</evidence>
<dbReference type="InterPro" id="IPR050828">
    <property type="entry name" value="C-type_lectin/matrix_domain"/>
</dbReference>
<name>A0A8C8RFH1_9SAUR</name>
<dbReference type="PROSITE" id="PS50041">
    <property type="entry name" value="C_TYPE_LECTIN_2"/>
    <property type="match status" value="1"/>
</dbReference>
<sequence length="153" mass="17338">DILLETQNSSYHCSKQFTFYIIWPFWIYLTSQPILFVPVECPTPGATLTPPVMFSSVLLAKSSSTSPVCLDGWVGYQRKCYYFSGTEGNWSYCQSSCSSLDASLVWIDSEKEMVRDSIIAEYWPWPGVTAAIELGEQGQPWKWTNGSAFNHHL</sequence>
<comment type="subcellular location">
    <subcellularLocation>
        <location evidence="1">Cell membrane</location>
        <topology evidence="1">Single-pass type II membrane protein</topology>
    </subcellularLocation>
</comment>
<keyword evidence="4" id="KW-1185">Reference proteome</keyword>
<dbReference type="SUPFAM" id="SSF56436">
    <property type="entry name" value="C-type lectin-like"/>
    <property type="match status" value="1"/>
</dbReference>